<organism evidence="1 2">
    <name type="scientific">Araneus ventricosus</name>
    <name type="common">Orbweaver spider</name>
    <name type="synonym">Epeira ventricosa</name>
    <dbReference type="NCBI Taxonomy" id="182803"/>
    <lineage>
        <taxon>Eukaryota</taxon>
        <taxon>Metazoa</taxon>
        <taxon>Ecdysozoa</taxon>
        <taxon>Arthropoda</taxon>
        <taxon>Chelicerata</taxon>
        <taxon>Arachnida</taxon>
        <taxon>Araneae</taxon>
        <taxon>Araneomorphae</taxon>
        <taxon>Entelegynae</taxon>
        <taxon>Araneoidea</taxon>
        <taxon>Araneidae</taxon>
        <taxon>Araneus</taxon>
    </lineage>
</organism>
<reference evidence="1 2" key="1">
    <citation type="journal article" date="2019" name="Sci. Rep.">
        <title>Orb-weaving spider Araneus ventricosus genome elucidates the spidroin gene catalogue.</title>
        <authorList>
            <person name="Kono N."/>
            <person name="Nakamura H."/>
            <person name="Ohtoshi R."/>
            <person name="Moran D.A.P."/>
            <person name="Shinohara A."/>
            <person name="Yoshida Y."/>
            <person name="Fujiwara M."/>
            <person name="Mori M."/>
            <person name="Tomita M."/>
            <person name="Arakawa K."/>
        </authorList>
    </citation>
    <scope>NUCLEOTIDE SEQUENCE [LARGE SCALE GENOMIC DNA]</scope>
</reference>
<dbReference type="AlphaFoldDB" id="A0A4Y2K693"/>
<accession>A0A4Y2K693</accession>
<keyword evidence="2" id="KW-1185">Reference proteome</keyword>
<evidence type="ECO:0000313" key="1">
    <source>
        <dbReference type="EMBL" id="GBM96792.1"/>
    </source>
</evidence>
<evidence type="ECO:0000313" key="2">
    <source>
        <dbReference type="Proteomes" id="UP000499080"/>
    </source>
</evidence>
<dbReference type="EMBL" id="BGPR01113017">
    <property type="protein sequence ID" value="GBM96792.1"/>
    <property type="molecule type" value="Genomic_DNA"/>
</dbReference>
<sequence>TGEKCQRRDIVVPNTGEKCRRRYIVVPNTGEKCQRRYIVAYAMTLNIRIARELYLK</sequence>
<dbReference type="Proteomes" id="UP000499080">
    <property type="component" value="Unassembled WGS sequence"/>
</dbReference>
<proteinExistence type="predicted"/>
<gene>
    <name evidence="1" type="ORF">AVEN_198597_1</name>
</gene>
<comment type="caution">
    <text evidence="1">The sequence shown here is derived from an EMBL/GenBank/DDBJ whole genome shotgun (WGS) entry which is preliminary data.</text>
</comment>
<name>A0A4Y2K693_ARAVE</name>
<protein>
    <submittedName>
        <fullName evidence="1">Uncharacterized protein</fullName>
    </submittedName>
</protein>
<feature type="non-terminal residue" evidence="1">
    <location>
        <position position="1"/>
    </location>
</feature>